<dbReference type="RefSeq" id="WP_130286633.1">
    <property type="nucleotide sequence ID" value="NZ_SGXE01000002.1"/>
</dbReference>
<evidence type="ECO:0008006" key="3">
    <source>
        <dbReference type="Google" id="ProtNLM"/>
    </source>
</evidence>
<gene>
    <name evidence="1" type="ORF">EV197_2085</name>
</gene>
<dbReference type="EMBL" id="SGXE01000002">
    <property type="protein sequence ID" value="RZS93506.1"/>
    <property type="molecule type" value="Genomic_DNA"/>
</dbReference>
<sequence>MSSFIEIQLLETLNHSRAKRNEVAEYLLRHPESIPDVIDICGKIDEDISCKAAWVLEFVCGKDLSVLLPHINAFLSCAKLVYQDPAVRPMAKICEYLTYAYYKQKTTTLNLTLAQKEKMVALCFDWLITSQKVAAKAYAMTSLYLLGNDVEWVHPELKLLLLQNYDKGSAAYKARARKVLKELT</sequence>
<comment type="caution">
    <text evidence="1">The sequence shown here is derived from an EMBL/GenBank/DDBJ whole genome shotgun (WGS) entry which is preliminary data.</text>
</comment>
<evidence type="ECO:0000313" key="1">
    <source>
        <dbReference type="EMBL" id="RZS93506.1"/>
    </source>
</evidence>
<organism evidence="1 2">
    <name type="scientific">Aquimarina brevivitae</name>
    <dbReference type="NCBI Taxonomy" id="323412"/>
    <lineage>
        <taxon>Bacteria</taxon>
        <taxon>Pseudomonadati</taxon>
        <taxon>Bacteroidota</taxon>
        <taxon>Flavobacteriia</taxon>
        <taxon>Flavobacteriales</taxon>
        <taxon>Flavobacteriaceae</taxon>
        <taxon>Aquimarina</taxon>
    </lineage>
</organism>
<reference evidence="1 2" key="1">
    <citation type="submission" date="2019-02" db="EMBL/GenBank/DDBJ databases">
        <title>Genomic Encyclopedia of Type Strains, Phase IV (KMG-IV): sequencing the most valuable type-strain genomes for metagenomic binning, comparative biology and taxonomic classification.</title>
        <authorList>
            <person name="Goeker M."/>
        </authorList>
    </citation>
    <scope>NUCLEOTIDE SEQUENCE [LARGE SCALE GENOMIC DNA]</scope>
    <source>
        <strain evidence="1 2">DSM 17196</strain>
    </source>
</reference>
<keyword evidence="2" id="KW-1185">Reference proteome</keyword>
<dbReference type="AlphaFoldDB" id="A0A4Q7P114"/>
<evidence type="ECO:0000313" key="2">
    <source>
        <dbReference type="Proteomes" id="UP000292262"/>
    </source>
</evidence>
<dbReference type="OrthoDB" id="979487at2"/>
<protein>
    <recommendedName>
        <fullName evidence="3">Adenylosuccinate lyase</fullName>
    </recommendedName>
</protein>
<accession>A0A4Q7P114</accession>
<dbReference type="Proteomes" id="UP000292262">
    <property type="component" value="Unassembled WGS sequence"/>
</dbReference>
<name>A0A4Q7P114_9FLAO</name>
<proteinExistence type="predicted"/>